<accession>A0ACB9Z208</accession>
<organism evidence="1 2">
    <name type="scientific">Hypoxylon rubiginosum</name>
    <dbReference type="NCBI Taxonomy" id="110542"/>
    <lineage>
        <taxon>Eukaryota</taxon>
        <taxon>Fungi</taxon>
        <taxon>Dikarya</taxon>
        <taxon>Ascomycota</taxon>
        <taxon>Pezizomycotina</taxon>
        <taxon>Sordariomycetes</taxon>
        <taxon>Xylariomycetidae</taxon>
        <taxon>Xylariales</taxon>
        <taxon>Hypoxylaceae</taxon>
        <taxon>Hypoxylon</taxon>
    </lineage>
</organism>
<proteinExistence type="predicted"/>
<protein>
    <submittedName>
        <fullName evidence="1">Uncharacterized protein</fullName>
    </submittedName>
</protein>
<dbReference type="Proteomes" id="UP001497700">
    <property type="component" value="Unassembled WGS sequence"/>
</dbReference>
<sequence>MIFGAAILACLHLVQAIPTLAPDGNVTELLFERAVPVEKFRDKLPGCGDDPSYSTQKSAYKKDQGVKVPRQGKNDACDKGNGNSAGHCWTEYWIVESEVEYNNWVNTGSAIDCKSTSRCSSTDIDLGQTCASYTVTHSDGGEWKFLDIAIDGKIWAGWGLKAGNSVSYKWDTTKSDQQTACTSQSARNQCSWEDDRCHQVWYAQRDIRLHGYAIRICNGKDKTGTTQMNEQRDDGKWVRGMEDFSIKLPINKLVGCDALCEQTSYNEPVPTEPGRHPFTADW</sequence>
<keyword evidence="2" id="KW-1185">Reference proteome</keyword>
<evidence type="ECO:0000313" key="2">
    <source>
        <dbReference type="Proteomes" id="UP001497700"/>
    </source>
</evidence>
<dbReference type="EMBL" id="MU393471">
    <property type="protein sequence ID" value="KAI4865527.1"/>
    <property type="molecule type" value="Genomic_DNA"/>
</dbReference>
<evidence type="ECO:0000313" key="1">
    <source>
        <dbReference type="EMBL" id="KAI4865527.1"/>
    </source>
</evidence>
<name>A0ACB9Z208_9PEZI</name>
<reference evidence="1 2" key="1">
    <citation type="journal article" date="2022" name="New Phytol.">
        <title>Ecological generalism drives hyperdiversity of secondary metabolite gene clusters in xylarialean endophytes.</title>
        <authorList>
            <person name="Franco M.E.E."/>
            <person name="Wisecaver J.H."/>
            <person name="Arnold A.E."/>
            <person name="Ju Y.M."/>
            <person name="Slot J.C."/>
            <person name="Ahrendt S."/>
            <person name="Moore L.P."/>
            <person name="Eastman K.E."/>
            <person name="Scott K."/>
            <person name="Konkel Z."/>
            <person name="Mondo S.J."/>
            <person name="Kuo A."/>
            <person name="Hayes R.D."/>
            <person name="Haridas S."/>
            <person name="Andreopoulos B."/>
            <person name="Riley R."/>
            <person name="LaButti K."/>
            <person name="Pangilinan J."/>
            <person name="Lipzen A."/>
            <person name="Amirebrahimi M."/>
            <person name="Yan J."/>
            <person name="Adam C."/>
            <person name="Keymanesh K."/>
            <person name="Ng V."/>
            <person name="Louie K."/>
            <person name="Northen T."/>
            <person name="Drula E."/>
            <person name="Henrissat B."/>
            <person name="Hsieh H.M."/>
            <person name="Youens-Clark K."/>
            <person name="Lutzoni F."/>
            <person name="Miadlikowska J."/>
            <person name="Eastwood D.C."/>
            <person name="Hamelin R.C."/>
            <person name="Grigoriev I.V."/>
            <person name="U'Ren J.M."/>
        </authorList>
    </citation>
    <scope>NUCLEOTIDE SEQUENCE [LARGE SCALE GENOMIC DNA]</scope>
    <source>
        <strain evidence="1 2">CBS 119005</strain>
    </source>
</reference>
<gene>
    <name evidence="1" type="ORF">F4820DRAFT_420257</name>
</gene>
<comment type="caution">
    <text evidence="1">The sequence shown here is derived from an EMBL/GenBank/DDBJ whole genome shotgun (WGS) entry which is preliminary data.</text>
</comment>